<organism evidence="1 2">
    <name type="scientific">Candidatus Scatousia excrementigallinarum</name>
    <dbReference type="NCBI Taxonomy" id="2840935"/>
    <lineage>
        <taxon>Bacteria</taxon>
        <taxon>Candidatus Scatousia</taxon>
    </lineage>
</organism>
<reference evidence="1" key="2">
    <citation type="journal article" date="2021" name="PeerJ">
        <title>Extensive microbial diversity within the chicken gut microbiome revealed by metagenomics and culture.</title>
        <authorList>
            <person name="Gilroy R."/>
            <person name="Ravi A."/>
            <person name="Getino M."/>
            <person name="Pursley I."/>
            <person name="Horton D.L."/>
            <person name="Alikhan N.F."/>
            <person name="Baker D."/>
            <person name="Gharbi K."/>
            <person name="Hall N."/>
            <person name="Watson M."/>
            <person name="Adriaenssens E.M."/>
            <person name="Foster-Nyarko E."/>
            <person name="Jarju S."/>
            <person name="Secka A."/>
            <person name="Antonio M."/>
            <person name="Oren A."/>
            <person name="Chaudhuri R.R."/>
            <person name="La Ragione R."/>
            <person name="Hildebrand F."/>
            <person name="Pallen M.J."/>
        </authorList>
    </citation>
    <scope>NUCLEOTIDE SEQUENCE</scope>
    <source>
        <strain evidence="1">6276</strain>
    </source>
</reference>
<comment type="caution">
    <text evidence="1">The sequence shown here is derived from an EMBL/GenBank/DDBJ whole genome shotgun (WGS) entry which is preliminary data.</text>
</comment>
<gene>
    <name evidence="1" type="ORF">IAC10_01950</name>
</gene>
<dbReference type="Gene3D" id="3.90.1720.10">
    <property type="entry name" value="endopeptidase domain like (from Nostoc punctiforme)"/>
    <property type="match status" value="1"/>
</dbReference>
<evidence type="ECO:0000313" key="1">
    <source>
        <dbReference type="EMBL" id="HIS35382.1"/>
    </source>
</evidence>
<protein>
    <submittedName>
        <fullName evidence="1">Uncharacterized protein</fullName>
    </submittedName>
</protein>
<reference evidence="1" key="1">
    <citation type="submission" date="2020-10" db="EMBL/GenBank/DDBJ databases">
        <authorList>
            <person name="Gilroy R."/>
        </authorList>
    </citation>
    <scope>NUCLEOTIDE SEQUENCE</scope>
    <source>
        <strain evidence="1">6276</strain>
    </source>
</reference>
<dbReference type="Proteomes" id="UP000823928">
    <property type="component" value="Unassembled WGS sequence"/>
</dbReference>
<dbReference type="EMBL" id="DVIU01000041">
    <property type="protein sequence ID" value="HIS35382.1"/>
    <property type="molecule type" value="Genomic_DNA"/>
</dbReference>
<name>A0A9D1EXS8_9BACT</name>
<accession>A0A9D1EXS8</accession>
<dbReference type="AlphaFoldDB" id="A0A9D1EXS8"/>
<proteinExistence type="predicted"/>
<sequence length="267" mass="28370">MFEAVRHTTYIQNNFFGNRNFNTPCIGGNNFYNGSLFGFGFGCAPALPQLPVCGFPSFNFMPSFPVMGGCCSPWGGFGMFNWGMLNRTIDMFSLLNTFNATTNLTKNFFNTFSTLTASNSAARSVAAVRNATINTSTNLPGINEAGYNAEKGGALAKTVANRAVGFTGYCAKSVREALDATGLGTGERGDGYEYARILSHNPNFKEVSTGNLNLSDLPAGCVLVYDRGVAGYSNKSGHVEVTLGNGQAVSDGVTNNIKNGARVFIPV</sequence>
<evidence type="ECO:0000313" key="2">
    <source>
        <dbReference type="Proteomes" id="UP000823928"/>
    </source>
</evidence>